<feature type="transmembrane region" description="Helical" evidence="5">
    <location>
        <begin position="89"/>
        <end position="111"/>
    </location>
</feature>
<feature type="transmembrane region" description="Helical" evidence="5">
    <location>
        <begin position="228"/>
        <end position="251"/>
    </location>
</feature>
<dbReference type="AlphaFoldDB" id="A0A1W0A4Z5"/>
<proteinExistence type="predicted"/>
<keyword evidence="2 5" id="KW-0812">Transmembrane</keyword>
<reference evidence="7 8" key="1">
    <citation type="journal article" date="2014" name="Genome Biol. Evol.">
        <title>The secreted proteins of Achlya hypogyna and Thraustotheca clavata identify the ancestral oomycete secretome and reveal gene acquisitions by horizontal gene transfer.</title>
        <authorList>
            <person name="Misner I."/>
            <person name="Blouin N."/>
            <person name="Leonard G."/>
            <person name="Richards T.A."/>
            <person name="Lane C.E."/>
        </authorList>
    </citation>
    <scope>NUCLEOTIDE SEQUENCE [LARGE SCALE GENOMIC DNA]</scope>
    <source>
        <strain evidence="7 8">ATCC 34112</strain>
    </source>
</reference>
<dbReference type="EMBL" id="JNBS01000473">
    <property type="protein sequence ID" value="OQS05315.1"/>
    <property type="molecule type" value="Genomic_DNA"/>
</dbReference>
<evidence type="ECO:0000256" key="4">
    <source>
        <dbReference type="ARBA" id="ARBA00023136"/>
    </source>
</evidence>
<feature type="transmembrane region" description="Helical" evidence="5">
    <location>
        <begin position="382"/>
        <end position="401"/>
    </location>
</feature>
<dbReference type="PANTHER" id="PTHR22950:SF349">
    <property type="entry name" value="AMINO ACID TRANSPORTER TRANSMEMBRANE DOMAIN-CONTAINING PROTEIN"/>
    <property type="match status" value="1"/>
</dbReference>
<dbReference type="GO" id="GO:0005774">
    <property type="term" value="C:vacuolar membrane"/>
    <property type="evidence" value="ECO:0007669"/>
    <property type="project" value="TreeGrafter"/>
</dbReference>
<evidence type="ECO:0000259" key="6">
    <source>
        <dbReference type="Pfam" id="PF01490"/>
    </source>
</evidence>
<dbReference type="Pfam" id="PF01490">
    <property type="entry name" value="Aa_trans"/>
    <property type="match status" value="1"/>
</dbReference>
<evidence type="ECO:0000256" key="1">
    <source>
        <dbReference type="ARBA" id="ARBA00004141"/>
    </source>
</evidence>
<feature type="transmembrane region" description="Helical" evidence="5">
    <location>
        <begin position="413"/>
        <end position="432"/>
    </location>
</feature>
<feature type="transmembrane region" description="Helical" evidence="5">
    <location>
        <begin position="154"/>
        <end position="178"/>
    </location>
</feature>
<feature type="transmembrane region" description="Helical" evidence="5">
    <location>
        <begin position="131"/>
        <end position="147"/>
    </location>
</feature>
<dbReference type="InterPro" id="IPR013057">
    <property type="entry name" value="AA_transpt_TM"/>
</dbReference>
<organism evidence="7 8">
    <name type="scientific">Thraustotheca clavata</name>
    <dbReference type="NCBI Taxonomy" id="74557"/>
    <lineage>
        <taxon>Eukaryota</taxon>
        <taxon>Sar</taxon>
        <taxon>Stramenopiles</taxon>
        <taxon>Oomycota</taxon>
        <taxon>Saprolegniomycetes</taxon>
        <taxon>Saprolegniales</taxon>
        <taxon>Achlyaceae</taxon>
        <taxon>Thraustotheca</taxon>
    </lineage>
</organism>
<accession>A0A1W0A4Z5</accession>
<keyword evidence="8" id="KW-1185">Reference proteome</keyword>
<dbReference type="STRING" id="74557.A0A1W0A4Z5"/>
<evidence type="ECO:0000256" key="2">
    <source>
        <dbReference type="ARBA" id="ARBA00022692"/>
    </source>
</evidence>
<comment type="caution">
    <text evidence="7">The sequence shown here is derived from an EMBL/GenBank/DDBJ whole genome shotgun (WGS) entry which is preliminary data.</text>
</comment>
<evidence type="ECO:0000313" key="7">
    <source>
        <dbReference type="EMBL" id="OQS05315.1"/>
    </source>
</evidence>
<name>A0A1W0A4Z5_9STRA</name>
<dbReference type="Proteomes" id="UP000243217">
    <property type="component" value="Unassembled WGS sequence"/>
</dbReference>
<sequence length="480" mass="53091">MAFIEWYMPQRFDVGVVIQLICCLCGIGSLSMPYIFAQSGATFSGITFGLNFLFNTYATVALCQCLLKLKNEPQVQSYVDLGQYLYGRWGAIVVQATQLASCFLLPIAFLVLGGSTLLPSIFEGAIDISSTWWIIIMTIVLLPIIYIRVLHEAYIVLIAGALGTIVADVIATIDAYMLSTGDIFEATNNPGFTDALNTFGAFALAYGAATIVPQMQNHHPRPESMPSTIVYGMILISIFYVALGAVGYAHFGCAAPSNLLIAMSTKTPRRRISFCFMQMHITIALAIFMNPFFVYFERMWDPLFTKKQPTEDIAAKAEEGFVALATPKDDSTVDPITEPEPQKDVSGRVAFVRRIIFRTSMVALQCFLALLAQSSFSDIADLIGASVMNLCSVILPLIFYMRMFRQEMSKFHQVICVGVIIITSLMGIYSTYHAIANIIDNSSTYKLFSSVPSVYDPKSFPYCPAGFETRKADWINSLHN</sequence>
<dbReference type="GO" id="GO:0015179">
    <property type="term" value="F:L-amino acid transmembrane transporter activity"/>
    <property type="evidence" value="ECO:0007669"/>
    <property type="project" value="TreeGrafter"/>
</dbReference>
<feature type="domain" description="Amino acid transporter transmembrane" evidence="6">
    <location>
        <begin position="16"/>
        <end position="435"/>
    </location>
</feature>
<keyword evidence="4 5" id="KW-0472">Membrane</keyword>
<evidence type="ECO:0000256" key="5">
    <source>
        <dbReference type="SAM" id="Phobius"/>
    </source>
</evidence>
<dbReference type="PANTHER" id="PTHR22950">
    <property type="entry name" value="AMINO ACID TRANSPORTER"/>
    <property type="match status" value="1"/>
</dbReference>
<evidence type="ECO:0000313" key="8">
    <source>
        <dbReference type="Proteomes" id="UP000243217"/>
    </source>
</evidence>
<feature type="transmembrane region" description="Helical" evidence="5">
    <location>
        <begin position="271"/>
        <end position="296"/>
    </location>
</feature>
<comment type="subcellular location">
    <subcellularLocation>
        <location evidence="1">Membrane</location>
        <topology evidence="1">Multi-pass membrane protein</topology>
    </subcellularLocation>
</comment>
<keyword evidence="3 5" id="KW-1133">Transmembrane helix</keyword>
<evidence type="ECO:0000256" key="3">
    <source>
        <dbReference type="ARBA" id="ARBA00022989"/>
    </source>
</evidence>
<feature type="transmembrane region" description="Helical" evidence="5">
    <location>
        <begin position="12"/>
        <end position="36"/>
    </location>
</feature>
<gene>
    <name evidence="7" type="ORF">THRCLA_02538</name>
</gene>
<protein>
    <submittedName>
        <fullName evidence="7">Amino Acid/Auxin Permease (AAAP) Family</fullName>
    </submittedName>
</protein>
<dbReference type="OrthoDB" id="655540at2759"/>
<feature type="transmembrane region" description="Helical" evidence="5">
    <location>
        <begin position="48"/>
        <end position="69"/>
    </location>
</feature>